<keyword evidence="1" id="KW-0805">Transcription regulation</keyword>
<dbReference type="InterPro" id="IPR009057">
    <property type="entry name" value="Homeodomain-like_sf"/>
</dbReference>
<dbReference type="InterPro" id="IPR020449">
    <property type="entry name" value="Tscrpt_reg_AraC-type_HTH"/>
</dbReference>
<dbReference type="Gene3D" id="1.10.10.60">
    <property type="entry name" value="Homeodomain-like"/>
    <property type="match status" value="2"/>
</dbReference>
<dbReference type="Pfam" id="PF12852">
    <property type="entry name" value="Cupin_6"/>
    <property type="match status" value="1"/>
</dbReference>
<dbReference type="SUPFAM" id="SSF46689">
    <property type="entry name" value="Homeodomain-like"/>
    <property type="match status" value="2"/>
</dbReference>
<dbReference type="SUPFAM" id="SSF51182">
    <property type="entry name" value="RmlC-like cupins"/>
    <property type="match status" value="1"/>
</dbReference>
<sequence>MDDDEVTTTILPPAADPLGEALHLLRLTGTLYCRSELTAPWDIAVPALDGLMALLVVTAGEAVLEVDGEPPRTLRPRGLTLIPHGTPHRVHSGHSGHSGSRATPLFDIPVERVSERYELLRHGGGGALTRVTYCVLRCDHVPARRLVAQLPPVLHVDGWDDDGGWLHSTLQLIAAEATALRPGGETVLTRLADVLVVQAIRGWLDTAPEAHQGWLAALRDEHLGRALAAMHRAPEAPWSVESLAREAAMSRSAFSARFTALLGEPVMQYVTQWRMQLAHTHLQQSPEPLSQVAHRFGYASEAAFSRAFSRTFGVSPGAVRAATGTTGR</sequence>
<protein>
    <submittedName>
        <fullName evidence="5">AraC family transcriptional regulator</fullName>
    </submittedName>
</protein>
<dbReference type="InterPro" id="IPR018060">
    <property type="entry name" value="HTH_AraC"/>
</dbReference>
<evidence type="ECO:0000313" key="5">
    <source>
        <dbReference type="EMBL" id="GAA1571490.1"/>
    </source>
</evidence>
<name>A0ABN2D6Z8_9ACTN</name>
<dbReference type="EMBL" id="BAAAQD010000046">
    <property type="protein sequence ID" value="GAA1571490.1"/>
    <property type="molecule type" value="Genomic_DNA"/>
</dbReference>
<evidence type="ECO:0000259" key="4">
    <source>
        <dbReference type="PROSITE" id="PS01124"/>
    </source>
</evidence>
<dbReference type="RefSeq" id="WP_344514423.1">
    <property type="nucleotide sequence ID" value="NZ_BAAAQD010000046.1"/>
</dbReference>
<feature type="domain" description="HTH araC/xylS-type" evidence="4">
    <location>
        <begin position="224"/>
        <end position="322"/>
    </location>
</feature>
<keyword evidence="6" id="KW-1185">Reference proteome</keyword>
<dbReference type="InterPro" id="IPR032783">
    <property type="entry name" value="AraC_lig"/>
</dbReference>
<evidence type="ECO:0000256" key="1">
    <source>
        <dbReference type="ARBA" id="ARBA00023015"/>
    </source>
</evidence>
<reference evidence="5 6" key="1">
    <citation type="journal article" date="2019" name="Int. J. Syst. Evol. Microbiol.">
        <title>The Global Catalogue of Microorganisms (GCM) 10K type strain sequencing project: providing services to taxonomists for standard genome sequencing and annotation.</title>
        <authorList>
            <consortium name="The Broad Institute Genomics Platform"/>
            <consortium name="The Broad Institute Genome Sequencing Center for Infectious Disease"/>
            <person name="Wu L."/>
            <person name="Ma J."/>
        </authorList>
    </citation>
    <scope>NUCLEOTIDE SEQUENCE [LARGE SCALE GENOMIC DNA]</scope>
    <source>
        <strain evidence="5 6">JCM 15933</strain>
    </source>
</reference>
<dbReference type="Pfam" id="PF12833">
    <property type="entry name" value="HTH_18"/>
    <property type="match status" value="1"/>
</dbReference>
<evidence type="ECO:0000256" key="2">
    <source>
        <dbReference type="ARBA" id="ARBA00023125"/>
    </source>
</evidence>
<gene>
    <name evidence="5" type="ORF">GCM10009827_111740</name>
</gene>
<dbReference type="InterPro" id="IPR050204">
    <property type="entry name" value="AraC_XylS_family_regulators"/>
</dbReference>
<dbReference type="PROSITE" id="PS01124">
    <property type="entry name" value="HTH_ARAC_FAMILY_2"/>
    <property type="match status" value="1"/>
</dbReference>
<dbReference type="InterPro" id="IPR018062">
    <property type="entry name" value="HTH_AraC-typ_CS"/>
</dbReference>
<dbReference type="PRINTS" id="PR00032">
    <property type="entry name" value="HTHARAC"/>
</dbReference>
<keyword evidence="2" id="KW-0238">DNA-binding</keyword>
<accession>A0ABN2D6Z8</accession>
<dbReference type="PANTHER" id="PTHR46796">
    <property type="entry name" value="HTH-TYPE TRANSCRIPTIONAL ACTIVATOR RHAS-RELATED"/>
    <property type="match status" value="1"/>
</dbReference>
<dbReference type="SMART" id="SM00342">
    <property type="entry name" value="HTH_ARAC"/>
    <property type="match status" value="1"/>
</dbReference>
<proteinExistence type="predicted"/>
<comment type="caution">
    <text evidence="5">The sequence shown here is derived from an EMBL/GenBank/DDBJ whole genome shotgun (WGS) entry which is preliminary data.</text>
</comment>
<evidence type="ECO:0000313" key="6">
    <source>
        <dbReference type="Proteomes" id="UP001501470"/>
    </source>
</evidence>
<dbReference type="Proteomes" id="UP001501470">
    <property type="component" value="Unassembled WGS sequence"/>
</dbReference>
<dbReference type="PROSITE" id="PS00041">
    <property type="entry name" value="HTH_ARAC_FAMILY_1"/>
    <property type="match status" value="1"/>
</dbReference>
<keyword evidence="3" id="KW-0804">Transcription</keyword>
<dbReference type="PANTHER" id="PTHR46796:SF7">
    <property type="entry name" value="ARAC FAMILY TRANSCRIPTIONAL REGULATOR"/>
    <property type="match status" value="1"/>
</dbReference>
<dbReference type="InterPro" id="IPR011051">
    <property type="entry name" value="RmlC_Cupin_sf"/>
</dbReference>
<evidence type="ECO:0000256" key="3">
    <source>
        <dbReference type="ARBA" id="ARBA00023163"/>
    </source>
</evidence>
<organism evidence="5 6">
    <name type="scientific">Dactylosporangium maewongense</name>
    <dbReference type="NCBI Taxonomy" id="634393"/>
    <lineage>
        <taxon>Bacteria</taxon>
        <taxon>Bacillati</taxon>
        <taxon>Actinomycetota</taxon>
        <taxon>Actinomycetes</taxon>
        <taxon>Micromonosporales</taxon>
        <taxon>Micromonosporaceae</taxon>
        <taxon>Dactylosporangium</taxon>
    </lineage>
</organism>